<gene>
    <name evidence="13" type="ORF">FE810_14490</name>
</gene>
<keyword evidence="6 11" id="KW-0812">Transmembrane</keyword>
<comment type="similarity">
    <text evidence="9">Belongs to the GSP H family.</text>
</comment>
<evidence type="ECO:0000256" key="6">
    <source>
        <dbReference type="ARBA" id="ARBA00022692"/>
    </source>
</evidence>
<dbReference type="GO" id="GO:0005886">
    <property type="term" value="C:plasma membrane"/>
    <property type="evidence" value="ECO:0007669"/>
    <property type="project" value="UniProtKB-SubCell"/>
</dbReference>
<evidence type="ECO:0000256" key="10">
    <source>
        <dbReference type="ARBA" id="ARBA00030775"/>
    </source>
</evidence>
<proteinExistence type="inferred from homology"/>
<dbReference type="GO" id="GO:0015628">
    <property type="term" value="P:protein secretion by the type II secretion system"/>
    <property type="evidence" value="ECO:0007669"/>
    <property type="project" value="InterPro"/>
</dbReference>
<dbReference type="InterPro" id="IPR022346">
    <property type="entry name" value="T2SS_GspH"/>
</dbReference>
<keyword evidence="14" id="KW-1185">Reference proteome</keyword>
<evidence type="ECO:0000313" key="13">
    <source>
        <dbReference type="EMBL" id="TLU61447.1"/>
    </source>
</evidence>
<evidence type="ECO:0000256" key="7">
    <source>
        <dbReference type="ARBA" id="ARBA00022989"/>
    </source>
</evidence>
<evidence type="ECO:0000256" key="5">
    <source>
        <dbReference type="ARBA" id="ARBA00022519"/>
    </source>
</evidence>
<comment type="caution">
    <text evidence="13">The sequence shown here is derived from an EMBL/GenBank/DDBJ whole genome shotgun (WGS) entry which is preliminary data.</text>
</comment>
<evidence type="ECO:0000256" key="1">
    <source>
        <dbReference type="ARBA" id="ARBA00004377"/>
    </source>
</evidence>
<dbReference type="AlphaFoldDB" id="A0A5R9IJI6"/>
<evidence type="ECO:0000256" key="9">
    <source>
        <dbReference type="ARBA" id="ARBA00025772"/>
    </source>
</evidence>
<dbReference type="OrthoDB" id="6089055at2"/>
<organism evidence="13 14">
    <name type="scientific">Thalassotalea litorea</name>
    <dbReference type="NCBI Taxonomy" id="2020715"/>
    <lineage>
        <taxon>Bacteria</taxon>
        <taxon>Pseudomonadati</taxon>
        <taxon>Pseudomonadota</taxon>
        <taxon>Gammaproteobacteria</taxon>
        <taxon>Alteromonadales</taxon>
        <taxon>Colwelliaceae</taxon>
        <taxon>Thalassotalea</taxon>
    </lineage>
</organism>
<keyword evidence="4" id="KW-0488">Methylation</keyword>
<dbReference type="SUPFAM" id="SSF54523">
    <property type="entry name" value="Pili subunits"/>
    <property type="match status" value="1"/>
</dbReference>
<evidence type="ECO:0000259" key="12">
    <source>
        <dbReference type="Pfam" id="PF12019"/>
    </source>
</evidence>
<dbReference type="InterPro" id="IPR045584">
    <property type="entry name" value="Pilin-like"/>
</dbReference>
<comment type="subcellular location">
    <subcellularLocation>
        <location evidence="1">Cell inner membrane</location>
        <topology evidence="1">Single-pass membrane protein</topology>
    </subcellularLocation>
</comment>
<keyword evidence="8 11" id="KW-0472">Membrane</keyword>
<keyword evidence="3" id="KW-1003">Cell membrane</keyword>
<evidence type="ECO:0000256" key="4">
    <source>
        <dbReference type="ARBA" id="ARBA00022481"/>
    </source>
</evidence>
<name>A0A5R9IJI6_9GAMM</name>
<protein>
    <recommendedName>
        <fullName evidence="2">Type II secretion system protein H</fullName>
    </recommendedName>
    <alternativeName>
        <fullName evidence="10">General secretion pathway protein H</fullName>
    </alternativeName>
</protein>
<reference evidence="13 14" key="1">
    <citation type="submission" date="2019-05" db="EMBL/GenBank/DDBJ databases">
        <title>Genome sequences of Thalassotalea litorea 1K03283.</title>
        <authorList>
            <person name="Zhang D."/>
        </authorList>
    </citation>
    <scope>NUCLEOTIDE SEQUENCE [LARGE SCALE GENOMIC DNA]</scope>
    <source>
        <strain evidence="13 14">MCCC 1K03283</strain>
    </source>
</reference>
<dbReference type="Gene3D" id="3.30.700.10">
    <property type="entry name" value="Glycoprotein, Type 4 Pilin"/>
    <property type="match status" value="1"/>
</dbReference>
<feature type="domain" description="General secretion pathway GspH" evidence="12">
    <location>
        <begin position="82"/>
        <end position="205"/>
    </location>
</feature>
<evidence type="ECO:0000256" key="8">
    <source>
        <dbReference type="ARBA" id="ARBA00023136"/>
    </source>
</evidence>
<dbReference type="RefSeq" id="WP_138320928.1">
    <property type="nucleotide sequence ID" value="NZ_VCBC01000016.1"/>
</dbReference>
<dbReference type="EMBL" id="VCBC01000016">
    <property type="protein sequence ID" value="TLU61447.1"/>
    <property type="molecule type" value="Genomic_DNA"/>
</dbReference>
<evidence type="ECO:0000256" key="2">
    <source>
        <dbReference type="ARBA" id="ARBA00021549"/>
    </source>
</evidence>
<evidence type="ECO:0000256" key="3">
    <source>
        <dbReference type="ARBA" id="ARBA00022475"/>
    </source>
</evidence>
<dbReference type="InterPro" id="IPR012902">
    <property type="entry name" value="N_methyl_site"/>
</dbReference>
<dbReference type="Pfam" id="PF12019">
    <property type="entry name" value="GspH"/>
    <property type="match status" value="1"/>
</dbReference>
<dbReference type="NCBIfam" id="TIGR02532">
    <property type="entry name" value="IV_pilin_GFxxxE"/>
    <property type="match status" value="1"/>
</dbReference>
<evidence type="ECO:0000313" key="14">
    <source>
        <dbReference type="Proteomes" id="UP000307790"/>
    </source>
</evidence>
<feature type="transmembrane region" description="Helical" evidence="11">
    <location>
        <begin position="43"/>
        <end position="66"/>
    </location>
</feature>
<sequence length="232" mass="25227">MANKFNADHASFRSRHNDYRTSDFTFRPLSNGEKGLRLRPQTIALGFNLLELIITIAIISIIAAIATPSFVRSIESRHLVAATEDLYSSLQQARVESLSRSQSIFVNFTGLGSNDWAYGLNADSSCDPSISSNADAQACVLMIDNGDDSFIAADDNVLNRLQSSQYEQVILTLTSATSSSATTIFDPKRGFASAPLILTLSSPSNLSTQIMLTKLGNISICSPDLNDYQECK</sequence>
<evidence type="ECO:0000256" key="11">
    <source>
        <dbReference type="SAM" id="Phobius"/>
    </source>
</evidence>
<dbReference type="Proteomes" id="UP000307790">
    <property type="component" value="Unassembled WGS sequence"/>
</dbReference>
<keyword evidence="7 11" id="KW-1133">Transmembrane helix</keyword>
<dbReference type="GO" id="GO:0015627">
    <property type="term" value="C:type II protein secretion system complex"/>
    <property type="evidence" value="ECO:0007669"/>
    <property type="project" value="InterPro"/>
</dbReference>
<accession>A0A5R9IJI6</accession>
<keyword evidence="5" id="KW-0997">Cell inner membrane</keyword>